<protein>
    <submittedName>
        <fullName evidence="3">Oxidoreductase</fullName>
    </submittedName>
</protein>
<dbReference type="OrthoDB" id="9804774at2"/>
<dbReference type="SUPFAM" id="SSF51735">
    <property type="entry name" value="NAD(P)-binding Rossmann-fold domains"/>
    <property type="match status" value="1"/>
</dbReference>
<dbReference type="AlphaFoldDB" id="A0A255H5Z2"/>
<evidence type="ECO:0000256" key="1">
    <source>
        <dbReference type="ARBA" id="ARBA00006484"/>
    </source>
</evidence>
<evidence type="ECO:0000313" key="3">
    <source>
        <dbReference type="EMBL" id="OYO23118.1"/>
    </source>
</evidence>
<dbReference type="Gene3D" id="3.40.50.720">
    <property type="entry name" value="NAD(P)-binding Rossmann-like Domain"/>
    <property type="match status" value="1"/>
</dbReference>
<dbReference type="Proteomes" id="UP000216311">
    <property type="component" value="Unassembled WGS sequence"/>
</dbReference>
<comment type="similarity">
    <text evidence="1">Belongs to the short-chain dehydrogenases/reductases (SDR) family.</text>
</comment>
<dbReference type="PANTHER" id="PTHR43943">
    <property type="entry name" value="DEHYDROGENASE/REDUCTASE (SDR FAMILY) MEMBER 4"/>
    <property type="match status" value="1"/>
</dbReference>
<dbReference type="GO" id="GO:0016491">
    <property type="term" value="F:oxidoreductase activity"/>
    <property type="evidence" value="ECO:0007669"/>
    <property type="project" value="UniProtKB-KW"/>
</dbReference>
<keyword evidence="2" id="KW-0560">Oxidoreductase</keyword>
<dbReference type="Pfam" id="PF13561">
    <property type="entry name" value="adh_short_C2"/>
    <property type="match status" value="1"/>
</dbReference>
<comment type="caution">
    <text evidence="3">The sequence shown here is derived from an EMBL/GenBank/DDBJ whole genome shotgun (WGS) entry which is preliminary data.</text>
</comment>
<dbReference type="RefSeq" id="WP_094363352.1">
    <property type="nucleotide sequence ID" value="NZ_NMVQ01000008.1"/>
</dbReference>
<reference evidence="3 4" key="1">
    <citation type="submission" date="2017-07" db="EMBL/GenBank/DDBJ databases">
        <title>Draft whole genome sequences of clinical Proprionibacteriaceae strains.</title>
        <authorList>
            <person name="Bernier A.-M."/>
            <person name="Bernard K."/>
            <person name="Domingo M.-C."/>
        </authorList>
    </citation>
    <scope>NUCLEOTIDE SEQUENCE [LARGE SCALE GENOMIC DNA]</scope>
    <source>
        <strain evidence="3 4">NML 130396</strain>
    </source>
</reference>
<sequence>MDLGLTDRVFVITAASSGLGLATAEQLLAEGARVVLVARSGDRLAEHRARLGEDRVVTLTADLTDAEVPDRACRLALDTFGRLDGSFISAGGPPGGSALSNTDEQWREAFESVFLAAIRAISATVEHGTADDLAIGLVLSTSVRTWLPGLTISNGLRPGLANLVSQYAAELGPRGVRVFGLMPGSIATNRLTRTLQGSDDPEQALREVAAGIPLRRIGEPAEFGRVACFLLSPAASYVSGTVIPVDGAVLPTP</sequence>
<dbReference type="PANTHER" id="PTHR43943:SF17">
    <property type="entry name" value="3-PHENYLPROPIONATE-DIHYDRODIOL_CINNAMIC ACID-DIHYDRODIOL DEHYDROGENASE"/>
    <property type="match status" value="1"/>
</dbReference>
<proteinExistence type="inferred from homology"/>
<dbReference type="InterPro" id="IPR002347">
    <property type="entry name" value="SDR_fam"/>
</dbReference>
<gene>
    <name evidence="3" type="ORF">CGZ93_06560</name>
</gene>
<organism evidence="3 4">
    <name type="scientific">Enemella dayhoffiae</name>
    <dbReference type="NCBI Taxonomy" id="2016507"/>
    <lineage>
        <taxon>Bacteria</taxon>
        <taxon>Bacillati</taxon>
        <taxon>Actinomycetota</taxon>
        <taxon>Actinomycetes</taxon>
        <taxon>Propionibacteriales</taxon>
        <taxon>Propionibacteriaceae</taxon>
        <taxon>Enemella</taxon>
    </lineage>
</organism>
<keyword evidence="4" id="KW-1185">Reference proteome</keyword>
<dbReference type="EMBL" id="NMVQ01000008">
    <property type="protein sequence ID" value="OYO23118.1"/>
    <property type="molecule type" value="Genomic_DNA"/>
</dbReference>
<dbReference type="PRINTS" id="PR00081">
    <property type="entry name" value="GDHRDH"/>
</dbReference>
<accession>A0A255H5Z2</accession>
<name>A0A255H5Z2_9ACTN</name>
<evidence type="ECO:0000256" key="2">
    <source>
        <dbReference type="ARBA" id="ARBA00023002"/>
    </source>
</evidence>
<evidence type="ECO:0000313" key="4">
    <source>
        <dbReference type="Proteomes" id="UP000216311"/>
    </source>
</evidence>
<dbReference type="InterPro" id="IPR036291">
    <property type="entry name" value="NAD(P)-bd_dom_sf"/>
</dbReference>